<feature type="domain" description="NTF2" evidence="5">
    <location>
        <begin position="97"/>
        <end position="211"/>
    </location>
</feature>
<dbReference type="AlphaFoldDB" id="A0AAQ3KJN9"/>
<dbReference type="PANTHER" id="PTHR10693:SF58">
    <property type="entry name" value="OS02G0131700 PROTEIN"/>
    <property type="match status" value="1"/>
</dbReference>
<dbReference type="PROSITE" id="PS50177">
    <property type="entry name" value="NTF2_DOMAIN"/>
    <property type="match status" value="1"/>
</dbReference>
<evidence type="ECO:0000259" key="5">
    <source>
        <dbReference type="PROSITE" id="PS50177"/>
    </source>
</evidence>
<feature type="domain" description="RRM" evidence="4">
    <location>
        <begin position="397"/>
        <end position="485"/>
    </location>
</feature>
<dbReference type="Pfam" id="PF02136">
    <property type="entry name" value="NTF2"/>
    <property type="match status" value="1"/>
</dbReference>
<proteinExistence type="predicted"/>
<dbReference type="InterPro" id="IPR000504">
    <property type="entry name" value="RRM_dom"/>
</dbReference>
<reference evidence="6 7" key="1">
    <citation type="submission" date="2023-10" db="EMBL/GenBank/DDBJ databases">
        <title>Chromosome-scale genome assembly provides insights into flower coloration mechanisms of Canna indica.</title>
        <authorList>
            <person name="Li C."/>
        </authorList>
    </citation>
    <scope>NUCLEOTIDE SEQUENCE [LARGE SCALE GENOMIC DNA]</scope>
    <source>
        <tissue evidence="6">Flower</tissue>
    </source>
</reference>
<evidence type="ECO:0000256" key="3">
    <source>
        <dbReference type="SAM" id="MobiDB-lite"/>
    </source>
</evidence>
<sequence>MCLPLAHTPYSPILSILIVQIDGQDRSQELPLKIALRSGPSGRSTRDKRSKENQREEKGFTLGGLCGHSGSGDRFIACALRATMASFFPGHVNANQVGTYFVCQYYQILQQQPELIHQFYTNLSSMVRSDGSATDSAQGMLQIHNLVMCLNFTGIEIKTAQFLESWNGGVIAMVSGYVQLKDYSVRRKFVQTFFLAPQEKGYFVLNDIFHFLEEEHAHQVPETVLVHDTLETNENTPRTLPEPVSDYAVEEQVQAPDFVSPVDTEENNTGDIFVTSEPPQEVPVSDERRVESPPEQPTVTYPSAANNLGDPSPAPAEEPGVEPEKQTYASILRAKGQSGQAAGARPASLTKNTPVAADCHHNPPPIFQQIQSSLGTEKSSLEPVEEAIPVEDEGEEKSVYVGNLPSSISTFDLEQEFKIFGKLKPDGVSIRSRKEAGVFYAFIEFEDAIGVQNALKASPIQLNGRMIHVEERRPNNGATRGRRIRGRGGYQFEAPRGRFSGGRFFGRGMGQDNSDKDSNNRARGNGNIQRVPRQQRGILGS</sequence>
<keyword evidence="7" id="KW-1185">Reference proteome</keyword>
<dbReference type="CDD" id="cd00780">
    <property type="entry name" value="NTF2"/>
    <property type="match status" value="1"/>
</dbReference>
<dbReference type="EMBL" id="CP136895">
    <property type="protein sequence ID" value="WOL09942.1"/>
    <property type="molecule type" value="Genomic_DNA"/>
</dbReference>
<dbReference type="InterPro" id="IPR035979">
    <property type="entry name" value="RBD_domain_sf"/>
</dbReference>
<feature type="compositionally biased region" description="Basic and acidic residues" evidence="3">
    <location>
        <begin position="44"/>
        <end position="57"/>
    </location>
</feature>
<dbReference type="SUPFAM" id="SSF54928">
    <property type="entry name" value="RNA-binding domain, RBD"/>
    <property type="match status" value="1"/>
</dbReference>
<dbReference type="Proteomes" id="UP001327560">
    <property type="component" value="Chromosome 6"/>
</dbReference>
<dbReference type="InterPro" id="IPR002075">
    <property type="entry name" value="NTF2_dom"/>
</dbReference>
<dbReference type="PANTHER" id="PTHR10693">
    <property type="entry name" value="RAS GTPASE-ACTIVATING PROTEIN-BINDING PROTEIN"/>
    <property type="match status" value="1"/>
</dbReference>
<dbReference type="SUPFAM" id="SSF54427">
    <property type="entry name" value="NTF2-like"/>
    <property type="match status" value="1"/>
</dbReference>
<dbReference type="GO" id="GO:0003729">
    <property type="term" value="F:mRNA binding"/>
    <property type="evidence" value="ECO:0007669"/>
    <property type="project" value="TreeGrafter"/>
</dbReference>
<dbReference type="InterPro" id="IPR039539">
    <property type="entry name" value="Ras_GTPase_bind_prot"/>
</dbReference>
<dbReference type="Gene3D" id="3.30.70.330">
    <property type="match status" value="1"/>
</dbReference>
<dbReference type="Pfam" id="PF00076">
    <property type="entry name" value="RRM_1"/>
    <property type="match status" value="1"/>
</dbReference>
<dbReference type="GO" id="GO:1990904">
    <property type="term" value="C:ribonucleoprotein complex"/>
    <property type="evidence" value="ECO:0007669"/>
    <property type="project" value="TreeGrafter"/>
</dbReference>
<accession>A0AAQ3KJN9</accession>
<feature type="region of interest" description="Disordered" evidence="3">
    <location>
        <begin position="501"/>
        <end position="541"/>
    </location>
</feature>
<dbReference type="PROSITE" id="PS50102">
    <property type="entry name" value="RRM"/>
    <property type="match status" value="1"/>
</dbReference>
<gene>
    <name evidence="6" type="ORF">Cni_G18696</name>
</gene>
<dbReference type="Gene3D" id="3.10.450.50">
    <property type="match status" value="1"/>
</dbReference>
<evidence type="ECO:0000256" key="2">
    <source>
        <dbReference type="PROSITE-ProRule" id="PRU00176"/>
    </source>
</evidence>
<dbReference type="CDD" id="cd00590">
    <property type="entry name" value="RRM_SF"/>
    <property type="match status" value="1"/>
</dbReference>
<evidence type="ECO:0000313" key="6">
    <source>
        <dbReference type="EMBL" id="WOL09942.1"/>
    </source>
</evidence>
<dbReference type="InterPro" id="IPR018222">
    <property type="entry name" value="Nuclear_transport_factor_2_euk"/>
</dbReference>
<protein>
    <submittedName>
        <fullName evidence="6">G3BP-like protein isoform X2</fullName>
    </submittedName>
</protein>
<dbReference type="GO" id="GO:0005829">
    <property type="term" value="C:cytosol"/>
    <property type="evidence" value="ECO:0007669"/>
    <property type="project" value="TreeGrafter"/>
</dbReference>
<evidence type="ECO:0000313" key="7">
    <source>
        <dbReference type="Proteomes" id="UP001327560"/>
    </source>
</evidence>
<feature type="region of interest" description="Disordered" evidence="3">
    <location>
        <begin position="257"/>
        <end position="325"/>
    </location>
</feature>
<evidence type="ECO:0000256" key="1">
    <source>
        <dbReference type="ARBA" id="ARBA00022884"/>
    </source>
</evidence>
<name>A0AAQ3KJN9_9LILI</name>
<dbReference type="SMART" id="SM00360">
    <property type="entry name" value="RRM"/>
    <property type="match status" value="1"/>
</dbReference>
<feature type="region of interest" description="Disordered" evidence="3">
    <location>
        <begin position="36"/>
        <end position="57"/>
    </location>
</feature>
<organism evidence="6 7">
    <name type="scientific">Canna indica</name>
    <name type="common">Indian-shot</name>
    <dbReference type="NCBI Taxonomy" id="4628"/>
    <lineage>
        <taxon>Eukaryota</taxon>
        <taxon>Viridiplantae</taxon>
        <taxon>Streptophyta</taxon>
        <taxon>Embryophyta</taxon>
        <taxon>Tracheophyta</taxon>
        <taxon>Spermatophyta</taxon>
        <taxon>Magnoliopsida</taxon>
        <taxon>Liliopsida</taxon>
        <taxon>Zingiberales</taxon>
        <taxon>Cannaceae</taxon>
        <taxon>Canna</taxon>
    </lineage>
</organism>
<dbReference type="InterPro" id="IPR032710">
    <property type="entry name" value="NTF2-like_dom_sf"/>
</dbReference>
<evidence type="ECO:0000259" key="4">
    <source>
        <dbReference type="PROSITE" id="PS50102"/>
    </source>
</evidence>
<feature type="compositionally biased region" description="Polar residues" evidence="3">
    <location>
        <begin position="297"/>
        <end position="306"/>
    </location>
</feature>
<dbReference type="InterPro" id="IPR012677">
    <property type="entry name" value="Nucleotide-bd_a/b_plait_sf"/>
</dbReference>
<keyword evidence="1 2" id="KW-0694">RNA-binding</keyword>
<dbReference type="FunFam" id="3.10.450.50:FF:000003">
    <property type="entry name" value="Nuclear transport factor 2 family protein"/>
    <property type="match status" value="1"/>
</dbReference>